<feature type="transmembrane region" description="Helical" evidence="7">
    <location>
        <begin position="245"/>
        <end position="265"/>
    </location>
</feature>
<feature type="transmembrane region" description="Helical" evidence="7">
    <location>
        <begin position="319"/>
        <end position="338"/>
    </location>
</feature>
<proteinExistence type="inferred from homology"/>
<dbReference type="Pfam" id="PF12821">
    <property type="entry name" value="ThrE_2"/>
    <property type="match status" value="1"/>
</dbReference>
<dbReference type="InterPro" id="IPR050539">
    <property type="entry name" value="ThrE_Dicarb/AminoAcid_Exp"/>
</dbReference>
<dbReference type="EMBL" id="AXCZ01000124">
    <property type="protein sequence ID" value="KGM11084.1"/>
    <property type="molecule type" value="Genomic_DNA"/>
</dbReference>
<comment type="similarity">
    <text evidence="6">Belongs to the ThrE exporter (TC 2.A.79) family.</text>
</comment>
<feature type="transmembrane region" description="Helical" evidence="7">
    <location>
        <begin position="345"/>
        <end position="363"/>
    </location>
</feature>
<feature type="transmembrane region" description="Helical" evidence="7">
    <location>
        <begin position="394"/>
        <end position="414"/>
    </location>
</feature>
<dbReference type="Proteomes" id="UP000054314">
    <property type="component" value="Unassembled WGS sequence"/>
</dbReference>
<evidence type="ECO:0000259" key="8">
    <source>
        <dbReference type="Pfam" id="PF06738"/>
    </source>
</evidence>
<dbReference type="PANTHER" id="PTHR34390:SF2">
    <property type="entry name" value="SUCCINATE TRANSPORTER SUBUNIT YJJP-RELATED"/>
    <property type="match status" value="1"/>
</dbReference>
<evidence type="ECO:0000256" key="2">
    <source>
        <dbReference type="ARBA" id="ARBA00022475"/>
    </source>
</evidence>
<feature type="domain" description="Threonine/Serine exporter ThrE" evidence="9">
    <location>
        <begin position="324"/>
        <end position="451"/>
    </location>
</feature>
<gene>
    <name evidence="10" type="ORF">N869_02445</name>
</gene>
<evidence type="ECO:0000256" key="4">
    <source>
        <dbReference type="ARBA" id="ARBA00022989"/>
    </source>
</evidence>
<comment type="subcellular location">
    <subcellularLocation>
        <location evidence="1">Cell membrane</location>
        <topology evidence="1">Multi-pass membrane protein</topology>
    </subcellularLocation>
</comment>
<organism evidence="10 11">
    <name type="scientific">Cellulomonas bogoriensis 69B4 = DSM 16987</name>
    <dbReference type="NCBI Taxonomy" id="1386082"/>
    <lineage>
        <taxon>Bacteria</taxon>
        <taxon>Bacillati</taxon>
        <taxon>Actinomycetota</taxon>
        <taxon>Actinomycetes</taxon>
        <taxon>Micrococcales</taxon>
        <taxon>Cellulomonadaceae</taxon>
        <taxon>Cellulomonas</taxon>
    </lineage>
</organism>
<keyword evidence="2" id="KW-1003">Cell membrane</keyword>
<keyword evidence="4 7" id="KW-1133">Transmembrane helix</keyword>
<dbReference type="Pfam" id="PF06738">
    <property type="entry name" value="ThrE"/>
    <property type="match status" value="1"/>
</dbReference>
<protein>
    <submittedName>
        <fullName evidence="10">Amino acid export carrier protein</fullName>
    </submittedName>
</protein>
<feature type="domain" description="Threonine/serine exporter-like N-terminal" evidence="8">
    <location>
        <begin position="47"/>
        <end position="301"/>
    </location>
</feature>
<dbReference type="AlphaFoldDB" id="A0A0A0BV94"/>
<feature type="transmembrane region" description="Helical" evidence="7">
    <location>
        <begin position="426"/>
        <end position="456"/>
    </location>
</feature>
<evidence type="ECO:0000313" key="10">
    <source>
        <dbReference type="EMBL" id="KGM11084.1"/>
    </source>
</evidence>
<keyword evidence="3 7" id="KW-0812">Transmembrane</keyword>
<dbReference type="InterPro" id="IPR010619">
    <property type="entry name" value="ThrE-like_N"/>
</dbReference>
<name>A0A0A0BV94_9CELL</name>
<keyword evidence="11" id="KW-1185">Reference proteome</keyword>
<evidence type="ECO:0000259" key="9">
    <source>
        <dbReference type="Pfam" id="PF12821"/>
    </source>
</evidence>
<dbReference type="GO" id="GO:0022857">
    <property type="term" value="F:transmembrane transporter activity"/>
    <property type="evidence" value="ECO:0007669"/>
    <property type="project" value="InterPro"/>
</dbReference>
<evidence type="ECO:0000256" key="6">
    <source>
        <dbReference type="ARBA" id="ARBA00034125"/>
    </source>
</evidence>
<dbReference type="GO" id="GO:0005886">
    <property type="term" value="C:plasma membrane"/>
    <property type="evidence" value="ECO:0007669"/>
    <property type="project" value="UniProtKB-SubCell"/>
</dbReference>
<evidence type="ECO:0000256" key="3">
    <source>
        <dbReference type="ARBA" id="ARBA00022692"/>
    </source>
</evidence>
<feature type="transmembrane region" description="Helical" evidence="7">
    <location>
        <begin position="369"/>
        <end position="387"/>
    </location>
</feature>
<comment type="caution">
    <text evidence="10">The sequence shown here is derived from an EMBL/GenBank/DDBJ whole genome shotgun (WGS) entry which is preliminary data.</text>
</comment>
<dbReference type="GO" id="GO:0015744">
    <property type="term" value="P:succinate transport"/>
    <property type="evidence" value="ECO:0007669"/>
    <property type="project" value="TreeGrafter"/>
</dbReference>
<dbReference type="PANTHER" id="PTHR34390">
    <property type="entry name" value="UPF0442 PROTEIN YJJB-RELATED"/>
    <property type="match status" value="1"/>
</dbReference>
<evidence type="ECO:0000256" key="5">
    <source>
        <dbReference type="ARBA" id="ARBA00023136"/>
    </source>
</evidence>
<evidence type="ECO:0000313" key="11">
    <source>
        <dbReference type="Proteomes" id="UP000054314"/>
    </source>
</evidence>
<evidence type="ECO:0000256" key="1">
    <source>
        <dbReference type="ARBA" id="ARBA00004651"/>
    </source>
</evidence>
<evidence type="ECO:0000256" key="7">
    <source>
        <dbReference type="SAM" id="Phobius"/>
    </source>
</evidence>
<feature type="transmembrane region" description="Helical" evidence="7">
    <location>
        <begin position="277"/>
        <end position="299"/>
    </location>
</feature>
<keyword evidence="5 7" id="KW-0472">Membrane</keyword>
<feature type="transmembrane region" description="Helical" evidence="7">
    <location>
        <begin position="212"/>
        <end position="233"/>
    </location>
</feature>
<accession>A0A0A0BV94</accession>
<dbReference type="InterPro" id="IPR024528">
    <property type="entry name" value="ThrE_2"/>
</dbReference>
<reference evidence="10 11" key="1">
    <citation type="submission" date="2013-08" db="EMBL/GenBank/DDBJ databases">
        <title>Genome sequencing of Cellulomonas bogoriensis 69B4.</title>
        <authorList>
            <person name="Chen F."/>
            <person name="Li Y."/>
            <person name="Wang G."/>
        </authorList>
    </citation>
    <scope>NUCLEOTIDE SEQUENCE [LARGE SCALE GENOMIC DNA]</scope>
    <source>
        <strain evidence="10 11">69B4</strain>
    </source>
</reference>
<feature type="transmembrane region" description="Helical" evidence="7">
    <location>
        <begin position="163"/>
        <end position="191"/>
    </location>
</feature>
<sequence length="472" mass="48631">MVVRMRRPWQVRHLARRALGGLPTTPVGARARDVGIDDIVAQGAIELALRIGEAMLSLGAAAADVTAHVGRVVRAFGLDGCQVDLTFTSITVSYDRGVTVHPITMMRIVRDRIPDYGRLAGVIEVARSLEEHPVIREEAVERLEQLHADLDEVVTAPQAYRRWIVTVALATLAGSVALLLGGGFGVAAVAGATTALIDRTIWKLGRWGLPPFFLQVVGAAIATLMAVALLVVVPRLPVEFEVLPPGLVVASGIVVLLAGLSLVGAAEDAISGFPITAAARSFEVVVLTLGIVVGIGAVLDVASRVGVALEVIQVPPNTTPLALQAVAAAVVAVAWAVASYARPRAALVAAVAGAIAWITFTGLSDLGAGPAVAAALAALVVGFLSEFSAPRLHVPSIVISVCGIVPLLPGLAIYRGMFQLVTDPAAGLIVGASTLLGAAMIGLGLAAGVTLGEFLASPLRLGTRRRRAPSEV</sequence>